<dbReference type="InParanoid" id="K2RA73"/>
<protein>
    <submittedName>
        <fullName evidence="2">Uncharacterized protein</fullName>
    </submittedName>
</protein>
<gene>
    <name evidence="2" type="ORF">MPH_03249</name>
</gene>
<comment type="caution">
    <text evidence="2">The sequence shown here is derived from an EMBL/GenBank/DDBJ whole genome shotgun (WGS) entry which is preliminary data.</text>
</comment>
<dbReference type="VEuPathDB" id="FungiDB:MPH_03249"/>
<name>K2RA73_MACPH</name>
<organism evidence="2 3">
    <name type="scientific">Macrophomina phaseolina (strain MS6)</name>
    <name type="common">Charcoal rot fungus</name>
    <dbReference type="NCBI Taxonomy" id="1126212"/>
    <lineage>
        <taxon>Eukaryota</taxon>
        <taxon>Fungi</taxon>
        <taxon>Dikarya</taxon>
        <taxon>Ascomycota</taxon>
        <taxon>Pezizomycotina</taxon>
        <taxon>Dothideomycetes</taxon>
        <taxon>Dothideomycetes incertae sedis</taxon>
        <taxon>Botryosphaeriales</taxon>
        <taxon>Botryosphaeriaceae</taxon>
        <taxon>Macrophomina</taxon>
    </lineage>
</organism>
<accession>K2RA73</accession>
<reference evidence="2 3" key="1">
    <citation type="journal article" date="2012" name="BMC Genomics">
        <title>Tools to kill: Genome of one of the most destructive plant pathogenic fungi Macrophomina phaseolina.</title>
        <authorList>
            <person name="Islam M.S."/>
            <person name="Haque M.S."/>
            <person name="Islam M.M."/>
            <person name="Emdad E.M."/>
            <person name="Halim A."/>
            <person name="Hossen Q.M.M."/>
            <person name="Hossain M.Z."/>
            <person name="Ahmed B."/>
            <person name="Rahim S."/>
            <person name="Rahman M.S."/>
            <person name="Alam M.M."/>
            <person name="Hou S."/>
            <person name="Wan X."/>
            <person name="Saito J.A."/>
            <person name="Alam M."/>
        </authorList>
    </citation>
    <scope>NUCLEOTIDE SEQUENCE [LARGE SCALE GENOMIC DNA]</scope>
    <source>
        <strain evidence="2 3">MS6</strain>
    </source>
</reference>
<proteinExistence type="predicted"/>
<dbReference type="AlphaFoldDB" id="K2RA73"/>
<evidence type="ECO:0000313" key="3">
    <source>
        <dbReference type="Proteomes" id="UP000007129"/>
    </source>
</evidence>
<dbReference type="Proteomes" id="UP000007129">
    <property type="component" value="Unassembled WGS sequence"/>
</dbReference>
<sequence length="201" mass="21782">MISTFTLVMRQNTPTSSSPSSSHGRRPFFKLLLPLLLHMPFPHQPLISFICSYCNRTRGISPSATLALLSSFTRSPCFSSLTSVLSSCFTRRSLIGTSSSSTPLPIIFSLFTWSSSSPTLTLLLGLLTSVPASPPSFFRAVHSSSSSSFSPPKFLPSRFAALFLFLPAPLFLHRALEEVEGEHEEDASPRGAGLAPSMAVR</sequence>
<evidence type="ECO:0000256" key="1">
    <source>
        <dbReference type="SAM" id="MobiDB-lite"/>
    </source>
</evidence>
<dbReference type="HOGENOM" id="CLU_1360630_0_0_1"/>
<dbReference type="EMBL" id="AHHD01000163">
    <property type="protein sequence ID" value="EKG19386.1"/>
    <property type="molecule type" value="Genomic_DNA"/>
</dbReference>
<feature type="region of interest" description="Disordered" evidence="1">
    <location>
        <begin position="182"/>
        <end position="201"/>
    </location>
</feature>
<evidence type="ECO:0000313" key="2">
    <source>
        <dbReference type="EMBL" id="EKG19386.1"/>
    </source>
</evidence>